<reference evidence="1" key="1">
    <citation type="journal article" date="2014" name="Front. Microbiol.">
        <title>High frequency of phylogenetically diverse reductive dehalogenase-homologous genes in deep subseafloor sedimentary metagenomes.</title>
        <authorList>
            <person name="Kawai M."/>
            <person name="Futagami T."/>
            <person name="Toyoda A."/>
            <person name="Takaki Y."/>
            <person name="Nishi S."/>
            <person name="Hori S."/>
            <person name="Arai W."/>
            <person name="Tsubouchi T."/>
            <person name="Morono Y."/>
            <person name="Uchiyama I."/>
            <person name="Ito T."/>
            <person name="Fujiyama A."/>
            <person name="Inagaki F."/>
            <person name="Takami H."/>
        </authorList>
    </citation>
    <scope>NUCLEOTIDE SEQUENCE</scope>
    <source>
        <strain evidence="1">Expedition CK06-06</strain>
    </source>
</reference>
<protein>
    <submittedName>
        <fullName evidence="1">Uncharacterized protein</fullName>
    </submittedName>
</protein>
<comment type="caution">
    <text evidence="1">The sequence shown here is derived from an EMBL/GenBank/DDBJ whole genome shotgun (WGS) entry which is preliminary data.</text>
</comment>
<name>X1B8S3_9ZZZZ</name>
<dbReference type="EMBL" id="BART01005626">
    <property type="protein sequence ID" value="GAG68391.1"/>
    <property type="molecule type" value="Genomic_DNA"/>
</dbReference>
<gene>
    <name evidence="1" type="ORF">S01H4_12900</name>
</gene>
<feature type="non-terminal residue" evidence="1">
    <location>
        <position position="1"/>
    </location>
</feature>
<proteinExistence type="predicted"/>
<organism evidence="1">
    <name type="scientific">marine sediment metagenome</name>
    <dbReference type="NCBI Taxonomy" id="412755"/>
    <lineage>
        <taxon>unclassified sequences</taxon>
        <taxon>metagenomes</taxon>
        <taxon>ecological metagenomes</taxon>
    </lineage>
</organism>
<accession>X1B8S3</accession>
<dbReference type="AlphaFoldDB" id="X1B8S3"/>
<evidence type="ECO:0000313" key="1">
    <source>
        <dbReference type="EMBL" id="GAG68391.1"/>
    </source>
</evidence>
<sequence>QLRQVKQLNYKLFILTYGIYHERILTKNNKH</sequence>